<sequence length="373" mass="41245">MAWGVNMKLVVPHTRKSACIRNIVLITAVILCGRAAIAGDADYGTKSPALTFGARSYGATDETLSKVNASSTTRAEFFRTESDANSIQTVSHEVGCDTCDPDQPCECGSAWYENLSIFGGLDGSKQPQDFGVNAQFGGRFHVNLGLPLWEEQGLGVQIGTALNYTDNAVQVFERLDGTKDRFQNYTTVGLFQRIDSGFMWAIGYDFLYEDYYDDFNLGQWRGDVGYTWDDENEFGTWFTISNQKDSGHYLNIPLTLDPITQGNLYWRRTWENDAQTTFWLGIAEGHGEVNLALGDLRPVNERLVFGADVFVPLSPYLALFGQANFITPADSGTVDAFLGIAFYPGGSHGARNRRFAPRLPVANNTTFATDLSR</sequence>
<accession>A0A5C6BSR1</accession>
<dbReference type="AlphaFoldDB" id="A0A5C6BSR1"/>
<comment type="caution">
    <text evidence="1">The sequence shown here is derived from an EMBL/GenBank/DDBJ whole genome shotgun (WGS) entry which is preliminary data.</text>
</comment>
<organism evidence="1 2">
    <name type="scientific">Symmachiella macrocystis</name>
    <dbReference type="NCBI Taxonomy" id="2527985"/>
    <lineage>
        <taxon>Bacteria</taxon>
        <taxon>Pseudomonadati</taxon>
        <taxon>Planctomycetota</taxon>
        <taxon>Planctomycetia</taxon>
        <taxon>Planctomycetales</taxon>
        <taxon>Planctomycetaceae</taxon>
        <taxon>Symmachiella</taxon>
    </lineage>
</organism>
<gene>
    <name evidence="1" type="ORF">CA54_27610</name>
</gene>
<dbReference type="InterPro" id="IPR046607">
    <property type="entry name" value="DUF6666"/>
</dbReference>
<keyword evidence="2" id="KW-1185">Reference proteome</keyword>
<dbReference type="Pfam" id="PF20371">
    <property type="entry name" value="DUF6666"/>
    <property type="match status" value="1"/>
</dbReference>
<protein>
    <recommendedName>
        <fullName evidence="3">MetA-pathway of phenol degradation</fullName>
    </recommendedName>
</protein>
<evidence type="ECO:0000313" key="1">
    <source>
        <dbReference type="EMBL" id="TWU13919.1"/>
    </source>
</evidence>
<dbReference type="EMBL" id="SJPP01000001">
    <property type="protein sequence ID" value="TWU13919.1"/>
    <property type="molecule type" value="Genomic_DNA"/>
</dbReference>
<reference evidence="1 2" key="1">
    <citation type="submission" date="2019-02" db="EMBL/GenBank/DDBJ databases">
        <title>Deep-cultivation of Planctomycetes and their phenomic and genomic characterization uncovers novel biology.</title>
        <authorList>
            <person name="Wiegand S."/>
            <person name="Jogler M."/>
            <person name="Boedeker C."/>
            <person name="Pinto D."/>
            <person name="Vollmers J."/>
            <person name="Rivas-Marin E."/>
            <person name="Kohn T."/>
            <person name="Peeters S.H."/>
            <person name="Heuer A."/>
            <person name="Rast P."/>
            <person name="Oberbeckmann S."/>
            <person name="Bunk B."/>
            <person name="Jeske O."/>
            <person name="Meyerdierks A."/>
            <person name="Storesund J.E."/>
            <person name="Kallscheuer N."/>
            <person name="Luecker S."/>
            <person name="Lage O.M."/>
            <person name="Pohl T."/>
            <person name="Merkel B.J."/>
            <person name="Hornburger P."/>
            <person name="Mueller R.-W."/>
            <person name="Bruemmer F."/>
            <person name="Labrenz M."/>
            <person name="Spormann A.M."/>
            <person name="Op Den Camp H."/>
            <person name="Overmann J."/>
            <person name="Amann R."/>
            <person name="Jetten M.S.M."/>
            <person name="Mascher T."/>
            <person name="Medema M.H."/>
            <person name="Devos D.P."/>
            <person name="Kaster A.-K."/>
            <person name="Ovreas L."/>
            <person name="Rohde M."/>
            <person name="Galperin M.Y."/>
            <person name="Jogler C."/>
        </authorList>
    </citation>
    <scope>NUCLEOTIDE SEQUENCE [LARGE SCALE GENOMIC DNA]</scope>
    <source>
        <strain evidence="1 2">CA54</strain>
    </source>
</reference>
<name>A0A5C6BSR1_9PLAN</name>
<evidence type="ECO:0008006" key="3">
    <source>
        <dbReference type="Google" id="ProtNLM"/>
    </source>
</evidence>
<proteinExistence type="predicted"/>
<dbReference type="Proteomes" id="UP000320735">
    <property type="component" value="Unassembled WGS sequence"/>
</dbReference>
<evidence type="ECO:0000313" key="2">
    <source>
        <dbReference type="Proteomes" id="UP000320735"/>
    </source>
</evidence>